<evidence type="ECO:0000313" key="3">
    <source>
        <dbReference type="Proteomes" id="UP000677054"/>
    </source>
</evidence>
<dbReference type="Proteomes" id="UP000677054">
    <property type="component" value="Unassembled WGS sequence"/>
</dbReference>
<proteinExistence type="predicted"/>
<accession>A0A7R9AEZ8</accession>
<protein>
    <submittedName>
        <fullName evidence="2">Uncharacterized protein</fullName>
    </submittedName>
</protein>
<name>A0A7R9AEZ8_9CRUS</name>
<feature type="compositionally biased region" description="Low complexity" evidence="1">
    <location>
        <begin position="108"/>
        <end position="119"/>
    </location>
</feature>
<dbReference type="EMBL" id="CAJPEV010004862">
    <property type="protein sequence ID" value="CAG0902419.1"/>
    <property type="molecule type" value="Genomic_DNA"/>
</dbReference>
<evidence type="ECO:0000256" key="1">
    <source>
        <dbReference type="SAM" id="MobiDB-lite"/>
    </source>
</evidence>
<feature type="compositionally biased region" description="Basic and acidic residues" evidence="1">
    <location>
        <begin position="139"/>
        <end position="162"/>
    </location>
</feature>
<dbReference type="OrthoDB" id="6774983at2759"/>
<keyword evidence="3" id="KW-1185">Reference proteome</keyword>
<gene>
    <name evidence="2" type="ORF">DSTB1V02_LOCUS12553</name>
</gene>
<reference evidence="2" key="1">
    <citation type="submission" date="2020-11" db="EMBL/GenBank/DDBJ databases">
        <authorList>
            <person name="Tran Van P."/>
        </authorList>
    </citation>
    <scope>NUCLEOTIDE SEQUENCE</scope>
</reference>
<dbReference type="AlphaFoldDB" id="A0A7R9AEZ8"/>
<evidence type="ECO:0000313" key="2">
    <source>
        <dbReference type="EMBL" id="CAD7252799.1"/>
    </source>
</evidence>
<feature type="region of interest" description="Disordered" evidence="1">
    <location>
        <begin position="1"/>
        <end position="162"/>
    </location>
</feature>
<feature type="compositionally biased region" description="Basic residues" evidence="1">
    <location>
        <begin position="51"/>
        <end position="66"/>
    </location>
</feature>
<sequence length="162" mass="18492">MTQERLSNPGGRVDTLRLQENDEHWISGEELSTDGSSDDEEQDTCDFLGKARSRAKKKQEKMKKMSQHSLRLLSEEEKKMIFRVPSLGEDSGYEGQTDKEEGNSSKQAQAAALAESESQTTEELDVPWRPKRGSIKLPSLEKLKEKQLETFEHQEEPIPERT</sequence>
<feature type="compositionally biased region" description="Basic and acidic residues" evidence="1">
    <location>
        <begin position="14"/>
        <end position="27"/>
    </location>
</feature>
<dbReference type="EMBL" id="LR904379">
    <property type="protein sequence ID" value="CAD7252799.1"/>
    <property type="molecule type" value="Genomic_DNA"/>
</dbReference>
<organism evidence="2">
    <name type="scientific">Darwinula stevensoni</name>
    <dbReference type="NCBI Taxonomy" id="69355"/>
    <lineage>
        <taxon>Eukaryota</taxon>
        <taxon>Metazoa</taxon>
        <taxon>Ecdysozoa</taxon>
        <taxon>Arthropoda</taxon>
        <taxon>Crustacea</taxon>
        <taxon>Oligostraca</taxon>
        <taxon>Ostracoda</taxon>
        <taxon>Podocopa</taxon>
        <taxon>Podocopida</taxon>
        <taxon>Darwinulocopina</taxon>
        <taxon>Darwinuloidea</taxon>
        <taxon>Darwinulidae</taxon>
        <taxon>Darwinula</taxon>
    </lineage>
</organism>